<evidence type="ECO:0000313" key="10">
    <source>
        <dbReference type="EMBL" id="GAA4639833.1"/>
    </source>
</evidence>
<keyword evidence="3" id="KW-0479">Metal-binding</keyword>
<dbReference type="Proteomes" id="UP001501442">
    <property type="component" value="Unassembled WGS sequence"/>
</dbReference>
<feature type="signal peptide" evidence="8">
    <location>
        <begin position="1"/>
        <end position="19"/>
    </location>
</feature>
<dbReference type="Pfam" id="PF09286">
    <property type="entry name" value="Pro-kuma_activ"/>
    <property type="match status" value="1"/>
</dbReference>
<evidence type="ECO:0000256" key="5">
    <source>
        <dbReference type="ARBA" id="ARBA00022825"/>
    </source>
</evidence>
<dbReference type="PANTHER" id="PTHR14218:SF15">
    <property type="entry name" value="TRIPEPTIDYL-PEPTIDASE 1"/>
    <property type="match status" value="1"/>
</dbReference>
<reference evidence="11" key="1">
    <citation type="journal article" date="2019" name="Int. J. Syst. Evol. Microbiol.">
        <title>The Global Catalogue of Microorganisms (GCM) 10K type strain sequencing project: providing services to taxonomists for standard genome sequencing and annotation.</title>
        <authorList>
            <consortium name="The Broad Institute Genomics Platform"/>
            <consortium name="The Broad Institute Genome Sequencing Center for Infectious Disease"/>
            <person name="Wu L."/>
            <person name="Ma J."/>
        </authorList>
    </citation>
    <scope>NUCLEOTIDE SEQUENCE [LARGE SCALE GENOMIC DNA]</scope>
    <source>
        <strain evidence="11">JCM 17939</strain>
    </source>
</reference>
<keyword evidence="4" id="KW-0378">Hydrolase</keyword>
<evidence type="ECO:0000256" key="1">
    <source>
        <dbReference type="ARBA" id="ARBA00001913"/>
    </source>
</evidence>
<evidence type="ECO:0000256" key="2">
    <source>
        <dbReference type="ARBA" id="ARBA00022670"/>
    </source>
</evidence>
<keyword evidence="6" id="KW-0106">Calcium</keyword>
<evidence type="ECO:0000256" key="4">
    <source>
        <dbReference type="ARBA" id="ARBA00022801"/>
    </source>
</evidence>
<evidence type="ECO:0000256" key="6">
    <source>
        <dbReference type="ARBA" id="ARBA00022837"/>
    </source>
</evidence>
<accession>A0ABP8UVX3</accession>
<dbReference type="InterPro" id="IPR023828">
    <property type="entry name" value="Peptidase_S8_Ser-AS"/>
</dbReference>
<dbReference type="Gene3D" id="3.40.50.200">
    <property type="entry name" value="Peptidase S8/S53 domain"/>
    <property type="match status" value="1"/>
</dbReference>
<dbReference type="CDD" id="cd11377">
    <property type="entry name" value="Pro-peptidase_S53"/>
    <property type="match status" value="1"/>
</dbReference>
<dbReference type="InterPro" id="IPR000209">
    <property type="entry name" value="Peptidase_S8/S53_dom"/>
</dbReference>
<feature type="domain" description="Peptidase S53" evidence="9">
    <location>
        <begin position="219"/>
        <end position="585"/>
    </location>
</feature>
<organism evidence="10 11">
    <name type="scientific">Actinoallomurus vinaceus</name>
    <dbReference type="NCBI Taxonomy" id="1080074"/>
    <lineage>
        <taxon>Bacteria</taxon>
        <taxon>Bacillati</taxon>
        <taxon>Actinomycetota</taxon>
        <taxon>Actinomycetes</taxon>
        <taxon>Streptosporangiales</taxon>
        <taxon>Thermomonosporaceae</taxon>
        <taxon>Actinoallomurus</taxon>
    </lineage>
</organism>
<dbReference type="InterPro" id="IPR036852">
    <property type="entry name" value="Peptidase_S8/S53_dom_sf"/>
</dbReference>
<gene>
    <name evidence="10" type="ORF">GCM10023196_103020</name>
</gene>
<dbReference type="PROSITE" id="PS00138">
    <property type="entry name" value="SUBTILASE_SER"/>
    <property type="match status" value="1"/>
</dbReference>
<comment type="cofactor">
    <cofactor evidence="1">
        <name>Ca(2+)</name>
        <dbReference type="ChEBI" id="CHEBI:29108"/>
    </cofactor>
</comment>
<name>A0ABP8UVX3_9ACTN</name>
<dbReference type="RefSeq" id="WP_345443403.1">
    <property type="nucleotide sequence ID" value="NZ_BAABHK010000029.1"/>
</dbReference>
<evidence type="ECO:0000256" key="7">
    <source>
        <dbReference type="ARBA" id="ARBA00023145"/>
    </source>
</evidence>
<dbReference type="CDD" id="cd04056">
    <property type="entry name" value="Peptidases_S53"/>
    <property type="match status" value="1"/>
</dbReference>
<evidence type="ECO:0000256" key="8">
    <source>
        <dbReference type="SAM" id="SignalP"/>
    </source>
</evidence>
<dbReference type="InterPro" id="IPR050819">
    <property type="entry name" value="Tripeptidyl-peptidase_I"/>
</dbReference>
<protein>
    <submittedName>
        <fullName evidence="10">S53 family serine peptidase</fullName>
    </submittedName>
</protein>
<keyword evidence="7" id="KW-0865">Zymogen</keyword>
<evidence type="ECO:0000313" key="11">
    <source>
        <dbReference type="Proteomes" id="UP001501442"/>
    </source>
</evidence>
<comment type="caution">
    <text evidence="10">The sequence shown here is derived from an EMBL/GenBank/DDBJ whole genome shotgun (WGS) entry which is preliminary data.</text>
</comment>
<keyword evidence="2" id="KW-0645">Protease</keyword>
<sequence>MRKRRTAYLSGLLALTVLSGCGSSGHSSKPSASPTAAVSWKFTTLDLGIPDKVLKAPVTGKVPDDKTLHVGVTLKVSDEAWKKFGHGKSPAQRAGDVGKDLGITDAQLQKVQAYLNQAHIQAKTSKTRTSVTFDVKAGQAAKLLRTSFVTHKLNGRTYFTPDPNHPPQIPEQIKPYILAVTGLESYSVAPKARALGASAPGRALPTRAGRCIQRFPQKFASSQRVAAAYGFNQLWGQGWRGENMTVNLVEMDGYDRNDVANYVACTGAHIQLGNVNLGATEPAVGAEATLDIQMLAGLAPNLRIVDYQEDPELLNSGNGADSWAALNNALQRIIDDNADKKRPGSIVSISMGGPEGFLSQPIMQAIDQSLRILTATEQMSVFISSGDCGAFADRQYGSLDVSFPASSPYAVSVGGTRLDLAPNGARTGEVVWSDRSSLSRCENQWGSGGGVSKVFQRPSYQQAPGADNRYAASGGRQVPDISAAAINLPIYFRGNWVSSGGTSAAAPIWAAGMALVNQGLLARAHIFCYGPDTFYHALSAGAANRPYTDVVAGNNLYYPATAGFDLSTGLGSPNLPAFFNTLAANPG</sequence>
<keyword evidence="8" id="KW-0732">Signal</keyword>
<dbReference type="SUPFAM" id="SSF52743">
    <property type="entry name" value="Subtilisin-like"/>
    <property type="match status" value="1"/>
</dbReference>
<dbReference type="PROSITE" id="PS51257">
    <property type="entry name" value="PROKAR_LIPOPROTEIN"/>
    <property type="match status" value="1"/>
</dbReference>
<dbReference type="PANTHER" id="PTHR14218">
    <property type="entry name" value="PROTEASE S8 TRIPEPTIDYL PEPTIDASE I CLN2"/>
    <property type="match status" value="1"/>
</dbReference>
<dbReference type="EMBL" id="BAABHK010000029">
    <property type="protein sequence ID" value="GAA4639833.1"/>
    <property type="molecule type" value="Genomic_DNA"/>
</dbReference>
<evidence type="ECO:0000256" key="3">
    <source>
        <dbReference type="ARBA" id="ARBA00022723"/>
    </source>
</evidence>
<dbReference type="Pfam" id="PF00082">
    <property type="entry name" value="Peptidase_S8"/>
    <property type="match status" value="1"/>
</dbReference>
<dbReference type="SMART" id="SM00944">
    <property type="entry name" value="Pro-kuma_activ"/>
    <property type="match status" value="1"/>
</dbReference>
<dbReference type="InterPro" id="IPR015366">
    <property type="entry name" value="S53_propep"/>
</dbReference>
<evidence type="ECO:0000259" key="9">
    <source>
        <dbReference type="PROSITE" id="PS51695"/>
    </source>
</evidence>
<dbReference type="SUPFAM" id="SSF54897">
    <property type="entry name" value="Protease propeptides/inhibitors"/>
    <property type="match status" value="1"/>
</dbReference>
<dbReference type="InterPro" id="IPR030400">
    <property type="entry name" value="Sedolisin_dom"/>
</dbReference>
<keyword evidence="5" id="KW-0720">Serine protease</keyword>
<proteinExistence type="predicted"/>
<dbReference type="PROSITE" id="PS51695">
    <property type="entry name" value="SEDOLISIN"/>
    <property type="match status" value="1"/>
</dbReference>
<keyword evidence="11" id="KW-1185">Reference proteome</keyword>
<feature type="chain" id="PRO_5045982361" evidence="8">
    <location>
        <begin position="20"/>
        <end position="587"/>
    </location>
</feature>